<dbReference type="SUPFAM" id="SSF46966">
    <property type="entry name" value="Spectrin repeat"/>
    <property type="match status" value="3"/>
</dbReference>
<accession>A0A670ZUC8</accession>
<dbReference type="PROSITE" id="PS50222">
    <property type="entry name" value="EF_HAND_2"/>
    <property type="match status" value="1"/>
</dbReference>
<sequence length="635" mass="69527">PAPAGLLAGPGISWHPLPGLSLQALAQEAEAQSKKLAGLAVGAACLTQDNGGPRSLVASAKERLAKVLQQVTERGEVLEEAHQQAKQFRESWQLLLKWMDGLESACPAPAGAPPAKPFLQLSLQGFQRRLRAKRPIFEAALQQGGLLRGRALLPADGQELDAMQRELKERWGALWSWAAERQQKLEELLLSSGCFSDALQSLLDWLCWVEPQLAEETPVAGDRDLVGTLMEQHKAFQAELGQRAVSLRTLRCSAQELARGGSSVDTRWLQSQMEELEERWEHVGRLSVSQQTRLEGALRQAEEFHRLLCTFLSRLSGLEKSVVDGAPPEEEEALTEGRSQLEVRGWGVGSSLGEEILSACHPDAVGTVHSWVDLAKSRFQQVSRVEGQQEQRLQAQAASLAVDRKVLERLSDWITAAEEALSLRDQEPLPEDARQLEELHIQHMGGTVPVGGATLACAWQEAGAAFGYLQRDRASPLLGQLPLLSACQEEEEEQGRAWASCLARGLSSGVLGGSWCLAPEAAGVPSPFHPQLEERVSFDFAAWRKRYLQWIGHRKSRVLDIFHSIDRGHDGRLTQQEFIGRVLQKGRPKEAAVADLCTGTGALQPAWGSPGPTPLERQLSARGEAGGRGVPRNED</sequence>
<evidence type="ECO:0000256" key="1">
    <source>
        <dbReference type="SAM" id="MobiDB-lite"/>
    </source>
</evidence>
<dbReference type="GO" id="GO:0005882">
    <property type="term" value="C:intermediate filament"/>
    <property type="evidence" value="ECO:0007669"/>
    <property type="project" value="TreeGrafter"/>
</dbReference>
<dbReference type="OMA" id="WDALCSH"/>
<organism evidence="3 4">
    <name type="scientific">Pseudonaja textilis</name>
    <name type="common">Eastern brown snake</name>
    <dbReference type="NCBI Taxonomy" id="8673"/>
    <lineage>
        <taxon>Eukaryota</taxon>
        <taxon>Metazoa</taxon>
        <taxon>Chordata</taxon>
        <taxon>Craniata</taxon>
        <taxon>Vertebrata</taxon>
        <taxon>Euteleostomi</taxon>
        <taxon>Lepidosauria</taxon>
        <taxon>Squamata</taxon>
        <taxon>Bifurcata</taxon>
        <taxon>Unidentata</taxon>
        <taxon>Episquamata</taxon>
        <taxon>Toxicofera</taxon>
        <taxon>Serpentes</taxon>
        <taxon>Colubroidea</taxon>
        <taxon>Elapidae</taxon>
        <taxon>Hydrophiinae</taxon>
        <taxon>Pseudonaja</taxon>
    </lineage>
</organism>
<dbReference type="SMART" id="SM00150">
    <property type="entry name" value="SPEC"/>
    <property type="match status" value="2"/>
</dbReference>
<evidence type="ECO:0000313" key="4">
    <source>
        <dbReference type="Proteomes" id="UP000472273"/>
    </source>
</evidence>
<dbReference type="Pfam" id="PF00435">
    <property type="entry name" value="Spectrin"/>
    <property type="match status" value="1"/>
</dbReference>
<dbReference type="GO" id="GO:0005198">
    <property type="term" value="F:structural molecule activity"/>
    <property type="evidence" value="ECO:0007669"/>
    <property type="project" value="TreeGrafter"/>
</dbReference>
<proteinExistence type="predicted"/>
<dbReference type="GO" id="GO:0016020">
    <property type="term" value="C:membrane"/>
    <property type="evidence" value="ECO:0007669"/>
    <property type="project" value="TreeGrafter"/>
</dbReference>
<name>A0A670ZUC8_PSETE</name>
<dbReference type="Gene3D" id="1.20.58.60">
    <property type="match status" value="3"/>
</dbReference>
<dbReference type="GO" id="GO:0042060">
    <property type="term" value="P:wound healing"/>
    <property type="evidence" value="ECO:0007669"/>
    <property type="project" value="TreeGrafter"/>
</dbReference>
<dbReference type="InterPro" id="IPR002017">
    <property type="entry name" value="Spectrin_repeat"/>
</dbReference>
<dbReference type="GO" id="GO:0005737">
    <property type="term" value="C:cytoplasm"/>
    <property type="evidence" value="ECO:0007669"/>
    <property type="project" value="TreeGrafter"/>
</dbReference>
<dbReference type="FunFam" id="1.20.58.60:FF:000001">
    <property type="entry name" value="Microtubule-actin cross-linking factor 1"/>
    <property type="match status" value="1"/>
</dbReference>
<feature type="domain" description="EF-hand" evidence="2">
    <location>
        <begin position="553"/>
        <end position="588"/>
    </location>
</feature>
<dbReference type="Ensembl" id="ENSPTXT00000027207.1">
    <property type="protein sequence ID" value="ENSPTXP00000026397.1"/>
    <property type="gene ID" value="ENSPTXG00000018276.1"/>
</dbReference>
<dbReference type="InterPro" id="IPR002048">
    <property type="entry name" value="EF_hand_dom"/>
</dbReference>
<dbReference type="PANTHER" id="PTHR23169:SF33">
    <property type="entry name" value="MICROTUBULE-ACTIN CROSS-LINKING FACTOR 1, ISOFORMS 1_2_3_5"/>
    <property type="match status" value="1"/>
</dbReference>
<evidence type="ECO:0000259" key="2">
    <source>
        <dbReference type="PROSITE" id="PS50222"/>
    </source>
</evidence>
<dbReference type="GeneTree" id="ENSGT00940000166468"/>
<keyword evidence="4" id="KW-1185">Reference proteome</keyword>
<dbReference type="GO" id="GO:0045104">
    <property type="term" value="P:intermediate filament cytoskeleton organization"/>
    <property type="evidence" value="ECO:0007669"/>
    <property type="project" value="InterPro"/>
</dbReference>
<reference evidence="3" key="2">
    <citation type="submission" date="2025-09" db="UniProtKB">
        <authorList>
            <consortium name="Ensembl"/>
        </authorList>
    </citation>
    <scope>IDENTIFICATION</scope>
</reference>
<dbReference type="InterPro" id="IPR018159">
    <property type="entry name" value="Spectrin/alpha-actinin"/>
</dbReference>
<protein>
    <recommendedName>
        <fullName evidence="2">EF-hand domain-containing protein</fullName>
    </recommendedName>
</protein>
<dbReference type="CDD" id="cd00176">
    <property type="entry name" value="SPEC"/>
    <property type="match status" value="1"/>
</dbReference>
<evidence type="ECO:0000313" key="3">
    <source>
        <dbReference type="Ensembl" id="ENSPTXP00000026397.1"/>
    </source>
</evidence>
<dbReference type="GO" id="GO:0005509">
    <property type="term" value="F:calcium ion binding"/>
    <property type="evidence" value="ECO:0007669"/>
    <property type="project" value="InterPro"/>
</dbReference>
<feature type="region of interest" description="Disordered" evidence="1">
    <location>
        <begin position="602"/>
        <end position="635"/>
    </location>
</feature>
<dbReference type="PANTHER" id="PTHR23169">
    <property type="entry name" value="ENVOPLAKIN"/>
    <property type="match status" value="1"/>
</dbReference>
<dbReference type="InterPro" id="IPR043197">
    <property type="entry name" value="Plakin"/>
</dbReference>
<dbReference type="Proteomes" id="UP000472273">
    <property type="component" value="Unplaced"/>
</dbReference>
<reference evidence="3" key="1">
    <citation type="submission" date="2025-08" db="UniProtKB">
        <authorList>
            <consortium name="Ensembl"/>
        </authorList>
    </citation>
    <scope>IDENTIFICATION</scope>
</reference>
<dbReference type="AlphaFoldDB" id="A0A670ZUC8"/>